<evidence type="ECO:0000313" key="2">
    <source>
        <dbReference type="Proteomes" id="UP000644693"/>
    </source>
</evidence>
<dbReference type="SUPFAM" id="SSF53335">
    <property type="entry name" value="S-adenosyl-L-methionine-dependent methyltransferases"/>
    <property type="match status" value="1"/>
</dbReference>
<gene>
    <name evidence="1" type="ORF">GCM10007053_18420</name>
</gene>
<dbReference type="Proteomes" id="UP000644693">
    <property type="component" value="Unassembled WGS sequence"/>
</dbReference>
<dbReference type="Pfam" id="PF13489">
    <property type="entry name" value="Methyltransf_23"/>
    <property type="match status" value="1"/>
</dbReference>
<reference evidence="1" key="2">
    <citation type="submission" date="2020-09" db="EMBL/GenBank/DDBJ databases">
        <authorList>
            <person name="Sun Q."/>
            <person name="Kim S."/>
        </authorList>
    </citation>
    <scope>NUCLEOTIDE SEQUENCE</scope>
    <source>
        <strain evidence="1">KCTC 23430</strain>
    </source>
</reference>
<reference evidence="1" key="1">
    <citation type="journal article" date="2014" name="Int. J. Syst. Evol. Microbiol.">
        <title>Complete genome sequence of Corynebacterium casei LMG S-19264T (=DSM 44701T), isolated from a smear-ripened cheese.</title>
        <authorList>
            <consortium name="US DOE Joint Genome Institute (JGI-PGF)"/>
            <person name="Walter F."/>
            <person name="Albersmeier A."/>
            <person name="Kalinowski J."/>
            <person name="Ruckert C."/>
        </authorList>
    </citation>
    <scope>NUCLEOTIDE SEQUENCE</scope>
    <source>
        <strain evidence="1">KCTC 23430</strain>
    </source>
</reference>
<dbReference type="CDD" id="cd02440">
    <property type="entry name" value="AdoMet_MTases"/>
    <property type="match status" value="1"/>
</dbReference>
<keyword evidence="2" id="KW-1185">Reference proteome</keyword>
<dbReference type="EMBL" id="BMYM01000002">
    <property type="protein sequence ID" value="GHD33715.1"/>
    <property type="molecule type" value="Genomic_DNA"/>
</dbReference>
<proteinExistence type="predicted"/>
<organism evidence="1 2">
    <name type="scientific">Parahalioglobus pacificus</name>
    <dbReference type="NCBI Taxonomy" id="930806"/>
    <lineage>
        <taxon>Bacteria</taxon>
        <taxon>Pseudomonadati</taxon>
        <taxon>Pseudomonadota</taxon>
        <taxon>Gammaproteobacteria</taxon>
        <taxon>Cellvibrionales</taxon>
        <taxon>Halieaceae</taxon>
        <taxon>Parahalioglobus</taxon>
    </lineage>
</organism>
<sequence>MKAGFYHSTKHLTEEQLHAASAECVICGSRELKRLSDLQKNPSVFLLRCETCSCISASRLPTQAALNAYYATYYDHEVFETAEEAVTFHDIESFAKRISKVVEPYLNGRTLNILDFGGGSGALSKRFCKLHANKGKKTELDLVDYSLARRSYDLQGIAVSEYATIEDLLKNLNNEKSKYDLVLASAVLEHLPNPTEALRQLSRLLRKGGVLYIRTPTVYPIMHTLSKVNVSVDFTFPAHIHDMGEEFWRYYFTELAPHSMRVIVSRPSPVETSFRGSFFRTLAAHVLKFPWRLLGKHYTLVGGWEVFARKSQD</sequence>
<dbReference type="PANTHER" id="PTHR43591">
    <property type="entry name" value="METHYLTRANSFERASE"/>
    <property type="match status" value="1"/>
</dbReference>
<dbReference type="InterPro" id="IPR029063">
    <property type="entry name" value="SAM-dependent_MTases_sf"/>
</dbReference>
<comment type="caution">
    <text evidence="1">The sequence shown here is derived from an EMBL/GenBank/DDBJ whole genome shotgun (WGS) entry which is preliminary data.</text>
</comment>
<accession>A0A919CKG7</accession>
<name>A0A919CKG7_9GAMM</name>
<dbReference type="RefSeq" id="WP_189477514.1">
    <property type="nucleotide sequence ID" value="NZ_BMYM01000002.1"/>
</dbReference>
<evidence type="ECO:0000313" key="1">
    <source>
        <dbReference type="EMBL" id="GHD33715.1"/>
    </source>
</evidence>
<protein>
    <submittedName>
        <fullName evidence="1">Uncharacterized protein</fullName>
    </submittedName>
</protein>
<dbReference type="AlphaFoldDB" id="A0A919CKG7"/>
<dbReference type="Gene3D" id="3.40.50.150">
    <property type="entry name" value="Vaccinia Virus protein VP39"/>
    <property type="match status" value="1"/>
</dbReference>